<accession>A0A563DED7</accession>
<protein>
    <submittedName>
        <fullName evidence="1">Uncharacterized protein</fullName>
    </submittedName>
</protein>
<dbReference type="AlphaFoldDB" id="A0A563DED7"/>
<gene>
    <name evidence="1" type="ORF">ETU09_05800</name>
</gene>
<comment type="caution">
    <text evidence="1">The sequence shown here is derived from an EMBL/GenBank/DDBJ whole genome shotgun (WGS) entry which is preliminary data.</text>
</comment>
<reference evidence="1 2" key="1">
    <citation type="submission" date="2019-02" db="EMBL/GenBank/DDBJ databases">
        <title>Apibacter muscae sp. nov.: a novel member of the house fly microbiota.</title>
        <authorList>
            <person name="Park R."/>
        </authorList>
    </citation>
    <scope>NUCLEOTIDE SEQUENCE [LARGE SCALE GENOMIC DNA]</scope>
    <source>
        <strain evidence="1 2">AL1</strain>
    </source>
</reference>
<dbReference type="OrthoDB" id="1265262at2"/>
<organism evidence="1 2">
    <name type="scientific">Apibacter muscae</name>
    <dbReference type="NCBI Taxonomy" id="2509004"/>
    <lineage>
        <taxon>Bacteria</taxon>
        <taxon>Pseudomonadati</taxon>
        <taxon>Bacteroidota</taxon>
        <taxon>Flavobacteriia</taxon>
        <taxon>Flavobacteriales</taxon>
        <taxon>Weeksellaceae</taxon>
        <taxon>Apibacter</taxon>
    </lineage>
</organism>
<dbReference type="Proteomes" id="UP000319499">
    <property type="component" value="Unassembled WGS sequence"/>
</dbReference>
<evidence type="ECO:0000313" key="2">
    <source>
        <dbReference type="Proteomes" id="UP000319499"/>
    </source>
</evidence>
<proteinExistence type="predicted"/>
<sequence length="90" mass="10621">MSSIKELAKKIPDNIRSGYLITEEDPILNASPKLSNPNMKLLAEIWKKFIYPNEEITDCPICMDRILTNFRQMKDDLIELERDYRKLNSF</sequence>
<dbReference type="RefSeq" id="WP_146292482.1">
    <property type="nucleotide sequence ID" value="NZ_SELH01000018.1"/>
</dbReference>
<name>A0A563DED7_9FLAO</name>
<keyword evidence="2" id="KW-1185">Reference proteome</keyword>
<evidence type="ECO:0000313" key="1">
    <source>
        <dbReference type="EMBL" id="TWP28437.1"/>
    </source>
</evidence>
<dbReference type="EMBL" id="SELH01000018">
    <property type="protein sequence ID" value="TWP28437.1"/>
    <property type="molecule type" value="Genomic_DNA"/>
</dbReference>